<dbReference type="KEGG" id="rad:CO657_10165"/>
<dbReference type="AlphaFoldDB" id="A0AAE5TVQ0"/>
<dbReference type="SUPFAM" id="SSF141571">
    <property type="entry name" value="Pentapeptide repeat-like"/>
    <property type="match status" value="1"/>
</dbReference>
<dbReference type="Proteomes" id="UP000220927">
    <property type="component" value="Chromosome"/>
</dbReference>
<protein>
    <submittedName>
        <fullName evidence="1">Pentapeptide repeat-containing protein</fullName>
    </submittedName>
</protein>
<sequence>MSRDITSEKILARYAAGERNFRGLELDDGACDFSHADLRGAVFAGSFIVASFASANLEGADFSDCNVKTCDFSGARLASATFLGSAIDAAVFNGADLTGAIFEKAGAFGHIFGKGELPSH</sequence>
<proteinExistence type="predicted"/>
<reference evidence="1 2" key="1">
    <citation type="submission" date="2019-01" db="EMBL/GenBank/DDBJ databases">
        <title>Genomic insights into the origins and evolution of symbiotic genes in the Phaseolus vulgaris microsymbionts.</title>
        <authorList>
            <person name="Tong W."/>
        </authorList>
    </citation>
    <scope>NUCLEOTIDE SEQUENCE [LARGE SCALE GENOMIC DNA]</scope>
    <source>
        <strain evidence="1 2">FH23</strain>
    </source>
</reference>
<dbReference type="InterPro" id="IPR001646">
    <property type="entry name" value="5peptide_repeat"/>
</dbReference>
<evidence type="ECO:0000313" key="1">
    <source>
        <dbReference type="EMBL" id="QAS78415.1"/>
    </source>
</evidence>
<name>A0AAE5TVQ0_9HYPH</name>
<dbReference type="Pfam" id="PF00805">
    <property type="entry name" value="Pentapeptide"/>
    <property type="match status" value="2"/>
</dbReference>
<dbReference type="Gene3D" id="2.160.20.80">
    <property type="entry name" value="E3 ubiquitin-protein ligase SopA"/>
    <property type="match status" value="1"/>
</dbReference>
<dbReference type="PANTHER" id="PTHR47200:SF2">
    <property type="entry name" value="THYLAKOID LUMENAL 15 KDA PROTEIN 1, CHLOROPLASTIC"/>
    <property type="match status" value="1"/>
</dbReference>
<gene>
    <name evidence="1" type="ORF">CO657_10165</name>
</gene>
<dbReference type="RefSeq" id="WP_054182996.1">
    <property type="nucleotide sequence ID" value="NZ_CP034998.1"/>
</dbReference>
<dbReference type="InterPro" id="IPR044213">
    <property type="entry name" value="At2g44920-like"/>
</dbReference>
<organism evidence="1 2">
    <name type="scientific">Rhizobium acidisoli</name>
    <dbReference type="NCBI Taxonomy" id="1538158"/>
    <lineage>
        <taxon>Bacteria</taxon>
        <taxon>Pseudomonadati</taxon>
        <taxon>Pseudomonadota</taxon>
        <taxon>Alphaproteobacteria</taxon>
        <taxon>Hyphomicrobiales</taxon>
        <taxon>Rhizobiaceae</taxon>
        <taxon>Rhizobium/Agrobacterium group</taxon>
        <taxon>Rhizobium</taxon>
    </lineage>
</organism>
<dbReference type="PANTHER" id="PTHR47200">
    <property type="entry name" value="THYLAKOID LUMENAL 15 KDA PROTEIN 1, CHLOROPLASTIC"/>
    <property type="match status" value="1"/>
</dbReference>
<keyword evidence="2" id="KW-1185">Reference proteome</keyword>
<dbReference type="EMBL" id="CP034998">
    <property type="protein sequence ID" value="QAS78415.1"/>
    <property type="molecule type" value="Genomic_DNA"/>
</dbReference>
<accession>A0AAE5TVQ0</accession>
<evidence type="ECO:0000313" key="2">
    <source>
        <dbReference type="Proteomes" id="UP000220927"/>
    </source>
</evidence>